<dbReference type="Pfam" id="PF08245">
    <property type="entry name" value="Mur_ligase_M"/>
    <property type="match status" value="1"/>
</dbReference>
<dbReference type="NCBIfam" id="TIGR01087">
    <property type="entry name" value="murD"/>
    <property type="match status" value="1"/>
</dbReference>
<gene>
    <name evidence="7 12" type="primary">murD</name>
    <name evidence="12" type="ORF">GCM10009821_04770</name>
</gene>
<comment type="similarity">
    <text evidence="7">Belongs to the MurCDEF family.</text>
</comment>
<dbReference type="RefSeq" id="WP_344323837.1">
    <property type="nucleotide sequence ID" value="NZ_BAAAPY010000001.1"/>
</dbReference>
<keyword evidence="3 7" id="KW-0963">Cytoplasm</keyword>
<dbReference type="InterPro" id="IPR004101">
    <property type="entry name" value="Mur_ligase_C"/>
</dbReference>
<dbReference type="Gene3D" id="3.90.190.20">
    <property type="entry name" value="Mur ligase, C-terminal domain"/>
    <property type="match status" value="1"/>
</dbReference>
<evidence type="ECO:0000256" key="2">
    <source>
        <dbReference type="ARBA" id="ARBA00004752"/>
    </source>
</evidence>
<evidence type="ECO:0000256" key="6">
    <source>
        <dbReference type="ARBA" id="ARBA00022840"/>
    </source>
</evidence>
<accession>A0ABN2VRS3</accession>
<evidence type="ECO:0000256" key="3">
    <source>
        <dbReference type="ARBA" id="ARBA00022490"/>
    </source>
</evidence>
<dbReference type="InterPro" id="IPR005762">
    <property type="entry name" value="MurD"/>
</dbReference>
<dbReference type="PANTHER" id="PTHR43692">
    <property type="entry name" value="UDP-N-ACETYLMURAMOYLALANINE--D-GLUTAMATE LIGASE"/>
    <property type="match status" value="1"/>
</dbReference>
<dbReference type="EC" id="6.3.2.9" evidence="7 8"/>
<keyword evidence="5 7" id="KW-0547">Nucleotide-binding</keyword>
<evidence type="ECO:0000259" key="10">
    <source>
        <dbReference type="Pfam" id="PF02875"/>
    </source>
</evidence>
<dbReference type="InterPro" id="IPR036615">
    <property type="entry name" value="Mur_ligase_C_dom_sf"/>
</dbReference>
<dbReference type="InterPro" id="IPR036565">
    <property type="entry name" value="Mur-like_cat_sf"/>
</dbReference>
<evidence type="ECO:0000256" key="9">
    <source>
        <dbReference type="SAM" id="MobiDB-lite"/>
    </source>
</evidence>
<keyword evidence="7 8" id="KW-0133">Cell shape</keyword>
<evidence type="ECO:0000256" key="5">
    <source>
        <dbReference type="ARBA" id="ARBA00022741"/>
    </source>
</evidence>
<keyword evidence="7 8" id="KW-0131">Cell cycle</keyword>
<keyword evidence="7 8" id="KW-0132">Cell division</keyword>
<dbReference type="EMBL" id="BAAAPY010000001">
    <property type="protein sequence ID" value="GAA2070599.1"/>
    <property type="molecule type" value="Genomic_DNA"/>
</dbReference>
<feature type="region of interest" description="Disordered" evidence="9">
    <location>
        <begin position="1"/>
        <end position="20"/>
    </location>
</feature>
<proteinExistence type="inferred from homology"/>
<reference evidence="12 13" key="1">
    <citation type="journal article" date="2019" name="Int. J. Syst. Evol. Microbiol.">
        <title>The Global Catalogue of Microorganisms (GCM) 10K type strain sequencing project: providing services to taxonomists for standard genome sequencing and annotation.</title>
        <authorList>
            <consortium name="The Broad Institute Genomics Platform"/>
            <consortium name="The Broad Institute Genome Sequencing Center for Infectious Disease"/>
            <person name="Wu L."/>
            <person name="Ma J."/>
        </authorList>
    </citation>
    <scope>NUCLEOTIDE SEQUENCE [LARGE SCALE GENOMIC DNA]</scope>
    <source>
        <strain evidence="12 13">JCM 15749</strain>
    </source>
</reference>
<sequence length="495" mass="51644">MSGPQEDGDQHRVPGRLGRDDSWEGVAVTVAGFGTSGAGAADALQHLGADVVVVDEREPQGPAAERAELLESLGVRFRVGPGVASDLPTEAPDLVVTSPGWRPDAPLLRAAGTRGVPVWGDVELAWRLRQPDGPAWLGLTGTNGKTTTVQMTTAILQAAGLRAASVGNVGRSVVEAVMDPEPMDVLVVELSSFQLHWTRSTALESAAVLNLADDHLDWHGSFAAYAEAKGRIYSGVERACVYNVQDPATERLVRAADVAEGARAIGFTLGVPEAGMVGVVDDVLADRAFVAERRTSAAPLAEVGDLDDDSPHQVANALAAAAMARSHGVPTGAVREGLQGFRAGPHRREVVAEADGVRWIDDSKATNPHAALASLRGVQHAVWIAGGLAKGATFDDLVVAARDRLRAVVLIGADAPLIRAALARHAPEVPVLDGGSGEDGPMQIMAAAVRTAERHAREGDAVLLAPGCASMDQFRDYAARGDAFAAAVRAHLHQD</sequence>
<comment type="catalytic activity">
    <reaction evidence="7 8">
        <text>UDP-N-acetyl-alpha-D-muramoyl-L-alanine + D-glutamate + ATP = UDP-N-acetyl-alpha-D-muramoyl-L-alanyl-D-glutamate + ADP + phosphate + H(+)</text>
        <dbReference type="Rhea" id="RHEA:16429"/>
        <dbReference type="ChEBI" id="CHEBI:15378"/>
        <dbReference type="ChEBI" id="CHEBI:29986"/>
        <dbReference type="ChEBI" id="CHEBI:30616"/>
        <dbReference type="ChEBI" id="CHEBI:43474"/>
        <dbReference type="ChEBI" id="CHEBI:83898"/>
        <dbReference type="ChEBI" id="CHEBI:83900"/>
        <dbReference type="ChEBI" id="CHEBI:456216"/>
        <dbReference type="EC" id="6.3.2.9"/>
    </reaction>
</comment>
<dbReference type="GO" id="GO:0016874">
    <property type="term" value="F:ligase activity"/>
    <property type="evidence" value="ECO:0007669"/>
    <property type="project" value="UniProtKB-KW"/>
</dbReference>
<comment type="caution">
    <text evidence="12">The sequence shown here is derived from an EMBL/GenBank/DDBJ whole genome shotgun (WGS) entry which is preliminary data.</text>
</comment>
<dbReference type="Gene3D" id="3.40.50.720">
    <property type="entry name" value="NAD(P)-binding Rossmann-like Domain"/>
    <property type="match status" value="1"/>
</dbReference>
<keyword evidence="7 8" id="KW-0961">Cell wall biogenesis/degradation</keyword>
<keyword evidence="13" id="KW-1185">Reference proteome</keyword>
<evidence type="ECO:0000259" key="11">
    <source>
        <dbReference type="Pfam" id="PF08245"/>
    </source>
</evidence>
<dbReference type="SUPFAM" id="SSF53623">
    <property type="entry name" value="MurD-like peptide ligases, catalytic domain"/>
    <property type="match status" value="1"/>
</dbReference>
<dbReference type="InterPro" id="IPR013221">
    <property type="entry name" value="Mur_ligase_cen"/>
</dbReference>
<protein>
    <recommendedName>
        <fullName evidence="7 8">UDP-N-acetylmuramoylalanine--D-glutamate ligase</fullName>
        <ecNumber evidence="7 8">6.3.2.9</ecNumber>
    </recommendedName>
    <alternativeName>
        <fullName evidence="7">D-glutamic acid-adding enzyme</fullName>
    </alternativeName>
    <alternativeName>
        <fullName evidence="7">UDP-N-acetylmuramoyl-L-alanyl-D-glutamate synthetase</fullName>
    </alternativeName>
</protein>
<evidence type="ECO:0000313" key="12">
    <source>
        <dbReference type="EMBL" id="GAA2070599.1"/>
    </source>
</evidence>
<evidence type="ECO:0000313" key="13">
    <source>
        <dbReference type="Proteomes" id="UP001501480"/>
    </source>
</evidence>
<name>A0ABN2VRS3_9ACTN</name>
<dbReference type="Pfam" id="PF02875">
    <property type="entry name" value="Mur_ligase_C"/>
    <property type="match status" value="1"/>
</dbReference>
<evidence type="ECO:0000256" key="4">
    <source>
        <dbReference type="ARBA" id="ARBA00022598"/>
    </source>
</evidence>
<evidence type="ECO:0000256" key="1">
    <source>
        <dbReference type="ARBA" id="ARBA00004496"/>
    </source>
</evidence>
<feature type="domain" description="Mur ligase central" evidence="11">
    <location>
        <begin position="140"/>
        <end position="323"/>
    </location>
</feature>
<comment type="subcellular location">
    <subcellularLocation>
        <location evidence="1 7 8">Cytoplasm</location>
    </subcellularLocation>
</comment>
<dbReference type="SUPFAM" id="SSF53244">
    <property type="entry name" value="MurD-like peptide ligases, peptide-binding domain"/>
    <property type="match status" value="1"/>
</dbReference>
<dbReference type="PANTHER" id="PTHR43692:SF1">
    <property type="entry name" value="UDP-N-ACETYLMURAMOYLALANINE--D-GLUTAMATE LIGASE"/>
    <property type="match status" value="1"/>
</dbReference>
<feature type="binding site" evidence="7">
    <location>
        <begin position="141"/>
        <end position="147"/>
    </location>
    <ligand>
        <name>ATP</name>
        <dbReference type="ChEBI" id="CHEBI:30616"/>
    </ligand>
</feature>
<comment type="function">
    <text evidence="7 8">Cell wall formation. Catalyzes the addition of glutamate to the nucleotide precursor UDP-N-acetylmuramoyl-L-alanine (UMA).</text>
</comment>
<evidence type="ECO:0000256" key="8">
    <source>
        <dbReference type="RuleBase" id="RU003664"/>
    </source>
</evidence>
<keyword evidence="7 8" id="KW-0573">Peptidoglycan synthesis</keyword>
<evidence type="ECO:0000256" key="7">
    <source>
        <dbReference type="HAMAP-Rule" id="MF_00639"/>
    </source>
</evidence>
<keyword evidence="4 7" id="KW-0436">Ligase</keyword>
<dbReference type="HAMAP" id="MF_00639">
    <property type="entry name" value="MurD"/>
    <property type="match status" value="1"/>
</dbReference>
<comment type="pathway">
    <text evidence="2 7 8">Cell wall biogenesis; peptidoglycan biosynthesis.</text>
</comment>
<dbReference type="SUPFAM" id="SSF51984">
    <property type="entry name" value="MurCD N-terminal domain"/>
    <property type="match status" value="1"/>
</dbReference>
<keyword evidence="6 7" id="KW-0067">ATP-binding</keyword>
<organism evidence="12 13">
    <name type="scientific">Aeromicrobium halocynthiae</name>
    <dbReference type="NCBI Taxonomy" id="560557"/>
    <lineage>
        <taxon>Bacteria</taxon>
        <taxon>Bacillati</taxon>
        <taxon>Actinomycetota</taxon>
        <taxon>Actinomycetes</taxon>
        <taxon>Propionibacteriales</taxon>
        <taxon>Nocardioidaceae</taxon>
        <taxon>Aeromicrobium</taxon>
    </lineage>
</organism>
<feature type="compositionally biased region" description="Basic and acidic residues" evidence="9">
    <location>
        <begin position="8"/>
        <end position="20"/>
    </location>
</feature>
<dbReference type="Gene3D" id="3.40.1190.10">
    <property type="entry name" value="Mur-like, catalytic domain"/>
    <property type="match status" value="1"/>
</dbReference>
<feature type="domain" description="Mur ligase C-terminal" evidence="10">
    <location>
        <begin position="346"/>
        <end position="467"/>
    </location>
</feature>
<dbReference type="Proteomes" id="UP001501480">
    <property type="component" value="Unassembled WGS sequence"/>
</dbReference>